<dbReference type="AlphaFoldDB" id="A0A9P5Q082"/>
<feature type="region of interest" description="Disordered" evidence="1">
    <location>
        <begin position="348"/>
        <end position="424"/>
    </location>
</feature>
<evidence type="ECO:0008006" key="4">
    <source>
        <dbReference type="Google" id="ProtNLM"/>
    </source>
</evidence>
<feature type="compositionally biased region" description="Low complexity" evidence="1">
    <location>
        <begin position="889"/>
        <end position="903"/>
    </location>
</feature>
<evidence type="ECO:0000313" key="3">
    <source>
        <dbReference type="Proteomes" id="UP000772434"/>
    </source>
</evidence>
<feature type="compositionally biased region" description="Polar residues" evidence="1">
    <location>
        <begin position="486"/>
        <end position="495"/>
    </location>
</feature>
<gene>
    <name evidence="2" type="ORF">BDP27DRAFT_1418030</name>
</gene>
<dbReference type="PANTHER" id="PTHR12162:SF0">
    <property type="entry name" value="NIBRIN"/>
    <property type="match status" value="1"/>
</dbReference>
<organism evidence="2 3">
    <name type="scientific">Rhodocollybia butyracea</name>
    <dbReference type="NCBI Taxonomy" id="206335"/>
    <lineage>
        <taxon>Eukaryota</taxon>
        <taxon>Fungi</taxon>
        <taxon>Dikarya</taxon>
        <taxon>Basidiomycota</taxon>
        <taxon>Agaricomycotina</taxon>
        <taxon>Agaricomycetes</taxon>
        <taxon>Agaricomycetidae</taxon>
        <taxon>Agaricales</taxon>
        <taxon>Marasmiineae</taxon>
        <taxon>Omphalotaceae</taxon>
        <taxon>Rhodocollybia</taxon>
    </lineage>
</organism>
<dbReference type="EMBL" id="JADNRY010000024">
    <property type="protein sequence ID" value="KAF9072403.1"/>
    <property type="molecule type" value="Genomic_DNA"/>
</dbReference>
<protein>
    <recommendedName>
        <fullName evidence="4">Nibrin</fullName>
    </recommendedName>
</protein>
<dbReference type="PANTHER" id="PTHR12162">
    <property type="entry name" value="NIBRIN-RELATED"/>
    <property type="match status" value="1"/>
</dbReference>
<comment type="caution">
    <text evidence="2">The sequence shown here is derived from an EMBL/GenBank/DDBJ whole genome shotgun (WGS) entry which is preliminary data.</text>
</comment>
<feature type="compositionally biased region" description="Low complexity" evidence="1">
    <location>
        <begin position="631"/>
        <end position="642"/>
    </location>
</feature>
<dbReference type="GO" id="GO:0030870">
    <property type="term" value="C:Mre11 complex"/>
    <property type="evidence" value="ECO:0007669"/>
    <property type="project" value="InterPro"/>
</dbReference>
<dbReference type="Gene3D" id="2.60.200.20">
    <property type="match status" value="1"/>
</dbReference>
<reference evidence="2" key="1">
    <citation type="submission" date="2020-11" db="EMBL/GenBank/DDBJ databases">
        <authorList>
            <consortium name="DOE Joint Genome Institute"/>
            <person name="Ahrendt S."/>
            <person name="Riley R."/>
            <person name="Andreopoulos W."/>
            <person name="Labutti K."/>
            <person name="Pangilinan J."/>
            <person name="Ruiz-Duenas F.J."/>
            <person name="Barrasa J.M."/>
            <person name="Sanchez-Garcia M."/>
            <person name="Camarero S."/>
            <person name="Miyauchi S."/>
            <person name="Serrano A."/>
            <person name="Linde D."/>
            <person name="Babiker R."/>
            <person name="Drula E."/>
            <person name="Ayuso-Fernandez I."/>
            <person name="Pacheco R."/>
            <person name="Padilla G."/>
            <person name="Ferreira P."/>
            <person name="Barriuso J."/>
            <person name="Kellner H."/>
            <person name="Castanera R."/>
            <person name="Alfaro M."/>
            <person name="Ramirez L."/>
            <person name="Pisabarro A.G."/>
            <person name="Kuo A."/>
            <person name="Tritt A."/>
            <person name="Lipzen A."/>
            <person name="He G."/>
            <person name="Yan M."/>
            <person name="Ng V."/>
            <person name="Cullen D."/>
            <person name="Martin F."/>
            <person name="Rosso M.-N."/>
            <person name="Henrissat B."/>
            <person name="Hibbett D."/>
            <person name="Martinez A.T."/>
            <person name="Grigoriev I.V."/>
        </authorList>
    </citation>
    <scope>NUCLEOTIDE SEQUENCE</scope>
    <source>
        <strain evidence="2">AH 40177</strain>
    </source>
</reference>
<dbReference type="InterPro" id="IPR040227">
    <property type="entry name" value="Nibrin-rel"/>
</dbReference>
<keyword evidence="3" id="KW-1185">Reference proteome</keyword>
<proteinExistence type="predicted"/>
<evidence type="ECO:0000256" key="1">
    <source>
        <dbReference type="SAM" id="MobiDB-lite"/>
    </source>
</evidence>
<dbReference type="Proteomes" id="UP000772434">
    <property type="component" value="Unassembled WGS sequence"/>
</dbReference>
<dbReference type="GO" id="GO:0000724">
    <property type="term" value="P:double-strand break repair via homologous recombination"/>
    <property type="evidence" value="ECO:0007669"/>
    <property type="project" value="TreeGrafter"/>
</dbReference>
<accession>A0A9P5Q082</accession>
<evidence type="ECO:0000313" key="2">
    <source>
        <dbReference type="EMBL" id="KAF9072403.1"/>
    </source>
</evidence>
<feature type="compositionally biased region" description="Low complexity" evidence="1">
    <location>
        <begin position="830"/>
        <end position="849"/>
    </location>
</feature>
<feature type="compositionally biased region" description="Polar residues" evidence="1">
    <location>
        <begin position="527"/>
        <end position="558"/>
    </location>
</feature>
<sequence length="929" mass="102953">MWILEGPFDVDPEESEETKHKLLKPGDSLALGRKNKPLLINSKKISSEHCVFSVEKFLPEDVVNIDQRPSLRVFNSKDKALKISRGEKTLSLNSKATQELRDGDQLHLNATMQIIIFWRNSCYISRPSPTTIEACAKIGMSIAQTFHPSADHYITPSYSITPTSGASLLSRTNFVKQEWLAKMIEACTDSQDGVYEPPSLTKYRPSFSPSLPSQFKKYGVWEPKEERRDLFEAFRFLCSSEKDNEIDITLREFITAGSGAIDVFPISDSNKFRAALKRAQAKEKEKERVVVVVGEQAGIVAAVGEGGWKELEQAARAYQKRFFSIADLVHAVLDVDTSPFKTVIDFESQDDEEMHPSSPLPDCVPNSMPEEMTVPPAIEERPRLRRRAPSRQPSEQPTPSDPLARDESSQPPSPPRRKLTRRVRDGVPFVTGLGDSSMVIDAAVAAAAPTMHTEEIATSTQPMILDLTAPVAARSTRLKRRRPGEVTQSISSLDTSEPAEEPSYKKFKALFDATNDPEQADALMSQLPDNNLPVSQSQTQSRSGDTNNRKTGARQTLDTVPEDTQESQSMAIPSLLPSKKRKATSDDEEMAGVEAALAPSTSKSVAPPTKKKAIEKVNAVEPTSQKPPSAPKKSSSGAAPGKPDTDPVFLKAVASTKRGKKAEDAFDREFNKLKISKPELDRNDENLDNQYAALDDFREDRDIRGNFMVIVEFDVYKESSLEKRTVAPNPEWAGLPNFKKFKKASKDIRPRTKKIELIASENPDYSLGPGKCAWEGDLTAQTQNVPLDDDMNQDSTQGTRPARSQKRPLLADDDSDIEFAATKPLKKVTKAAASKKATSSRATKSSAKSQPLFIDDDDDDDDDDETQSNRHDFSDVEEQDSLDQTLPSTAPTRRAPRRAATTAKSKKVIVVEDDSDEDAFKGLKARRRR</sequence>
<dbReference type="OrthoDB" id="552194at2759"/>
<feature type="compositionally biased region" description="Acidic residues" evidence="1">
    <location>
        <begin position="854"/>
        <end position="866"/>
    </location>
</feature>
<name>A0A9P5Q082_9AGAR</name>
<feature type="region of interest" description="Disordered" evidence="1">
    <location>
        <begin position="759"/>
        <end position="906"/>
    </location>
</feature>
<dbReference type="GO" id="GO:0007095">
    <property type="term" value="P:mitotic G2 DNA damage checkpoint signaling"/>
    <property type="evidence" value="ECO:0007669"/>
    <property type="project" value="InterPro"/>
</dbReference>
<dbReference type="GO" id="GO:0003684">
    <property type="term" value="F:damaged DNA binding"/>
    <property type="evidence" value="ECO:0007669"/>
    <property type="project" value="TreeGrafter"/>
</dbReference>
<feature type="region of interest" description="Disordered" evidence="1">
    <location>
        <begin position="474"/>
        <end position="664"/>
    </location>
</feature>